<feature type="DNA-binding region" description="H-T-H motif" evidence="4">
    <location>
        <begin position="38"/>
        <end position="57"/>
    </location>
</feature>
<evidence type="ECO:0000256" key="3">
    <source>
        <dbReference type="ARBA" id="ARBA00023163"/>
    </source>
</evidence>
<keyword evidence="3" id="KW-0804">Transcription</keyword>
<dbReference type="GO" id="GO:0000976">
    <property type="term" value="F:transcription cis-regulatory region binding"/>
    <property type="evidence" value="ECO:0007669"/>
    <property type="project" value="TreeGrafter"/>
</dbReference>
<comment type="caution">
    <text evidence="6">The sequence shown here is derived from an EMBL/GenBank/DDBJ whole genome shotgun (WGS) entry which is preliminary data.</text>
</comment>
<dbReference type="Proteomes" id="UP000754644">
    <property type="component" value="Unassembled WGS sequence"/>
</dbReference>
<sequence>MTLSAAPGKQQAKSLRARDLICDATIDLLVSKGYSDTSLNQVAATAGFSKGALQHHYPSKEDLIAATLNKLLARPFQPGRGKPVSVDAALLQAWNKYINTPAYRALLEILNAARTDELLQARISTELFDWGRALDAQSLAQYAAVSGNDEEVVMLLNMTRSFLRGLLIQERYGSDGVKHLEYVKKWIALVAPLLTLRESSE</sequence>
<dbReference type="SUPFAM" id="SSF46689">
    <property type="entry name" value="Homeodomain-like"/>
    <property type="match status" value="1"/>
</dbReference>
<keyword evidence="2 4" id="KW-0238">DNA-binding</keyword>
<accession>A0A972VVH1</accession>
<evidence type="ECO:0000313" key="6">
    <source>
        <dbReference type="EMBL" id="NQV64493.1"/>
    </source>
</evidence>
<evidence type="ECO:0000256" key="1">
    <source>
        <dbReference type="ARBA" id="ARBA00023015"/>
    </source>
</evidence>
<organism evidence="6 7">
    <name type="scientific">SAR86 cluster bacterium</name>
    <dbReference type="NCBI Taxonomy" id="2030880"/>
    <lineage>
        <taxon>Bacteria</taxon>
        <taxon>Pseudomonadati</taxon>
        <taxon>Pseudomonadota</taxon>
        <taxon>Gammaproteobacteria</taxon>
        <taxon>SAR86 cluster</taxon>
    </lineage>
</organism>
<dbReference type="GO" id="GO:0003700">
    <property type="term" value="F:DNA-binding transcription factor activity"/>
    <property type="evidence" value="ECO:0007669"/>
    <property type="project" value="TreeGrafter"/>
</dbReference>
<feature type="domain" description="HTH tetR-type" evidence="5">
    <location>
        <begin position="15"/>
        <end position="75"/>
    </location>
</feature>
<evidence type="ECO:0000313" key="7">
    <source>
        <dbReference type="Proteomes" id="UP000754644"/>
    </source>
</evidence>
<protein>
    <submittedName>
        <fullName evidence="6">TetR/AcrR family transcriptional regulator</fullName>
    </submittedName>
</protein>
<dbReference type="InterPro" id="IPR050109">
    <property type="entry name" value="HTH-type_TetR-like_transc_reg"/>
</dbReference>
<dbReference type="EMBL" id="JABMOJ010000139">
    <property type="protein sequence ID" value="NQV64493.1"/>
    <property type="molecule type" value="Genomic_DNA"/>
</dbReference>
<reference evidence="6" key="1">
    <citation type="submission" date="2020-05" db="EMBL/GenBank/DDBJ databases">
        <title>Sulfur intermediates as new biogeochemical hubs in an aquatic model microbial ecosystem.</title>
        <authorList>
            <person name="Vigneron A."/>
        </authorList>
    </citation>
    <scope>NUCLEOTIDE SEQUENCE</scope>
    <source>
        <strain evidence="6">Bin.250</strain>
    </source>
</reference>
<name>A0A972VVH1_9GAMM</name>
<gene>
    <name evidence="6" type="ORF">HQ497_03920</name>
</gene>
<evidence type="ECO:0000256" key="2">
    <source>
        <dbReference type="ARBA" id="ARBA00023125"/>
    </source>
</evidence>
<dbReference type="PROSITE" id="PS50977">
    <property type="entry name" value="HTH_TETR_2"/>
    <property type="match status" value="1"/>
</dbReference>
<evidence type="ECO:0000256" key="4">
    <source>
        <dbReference type="PROSITE-ProRule" id="PRU00335"/>
    </source>
</evidence>
<dbReference type="PRINTS" id="PR00455">
    <property type="entry name" value="HTHTETR"/>
</dbReference>
<evidence type="ECO:0000259" key="5">
    <source>
        <dbReference type="PROSITE" id="PS50977"/>
    </source>
</evidence>
<dbReference type="PANTHER" id="PTHR30055">
    <property type="entry name" value="HTH-TYPE TRANSCRIPTIONAL REGULATOR RUTR"/>
    <property type="match status" value="1"/>
</dbReference>
<dbReference type="PANTHER" id="PTHR30055:SF234">
    <property type="entry name" value="HTH-TYPE TRANSCRIPTIONAL REGULATOR BETI"/>
    <property type="match status" value="1"/>
</dbReference>
<dbReference type="InterPro" id="IPR001647">
    <property type="entry name" value="HTH_TetR"/>
</dbReference>
<proteinExistence type="predicted"/>
<keyword evidence="1" id="KW-0805">Transcription regulation</keyword>
<dbReference type="AlphaFoldDB" id="A0A972VVH1"/>
<dbReference type="InterPro" id="IPR009057">
    <property type="entry name" value="Homeodomain-like_sf"/>
</dbReference>
<dbReference type="Pfam" id="PF00440">
    <property type="entry name" value="TetR_N"/>
    <property type="match status" value="1"/>
</dbReference>
<dbReference type="Gene3D" id="1.10.357.10">
    <property type="entry name" value="Tetracycline Repressor, domain 2"/>
    <property type="match status" value="1"/>
</dbReference>